<dbReference type="STRING" id="555874.SAMN04488065_2901"/>
<dbReference type="EMBL" id="FNQT01000007">
    <property type="protein sequence ID" value="SEA38239.1"/>
    <property type="molecule type" value="Genomic_DNA"/>
</dbReference>
<dbReference type="Pfam" id="PF01663">
    <property type="entry name" value="Phosphodiest"/>
    <property type="match status" value="1"/>
</dbReference>
<keyword evidence="3" id="KW-1185">Reference proteome</keyword>
<dbReference type="InterPro" id="IPR002591">
    <property type="entry name" value="Phosphodiest/P_Trfase"/>
</dbReference>
<dbReference type="PANTHER" id="PTHR10151:SF120">
    <property type="entry name" value="BIS(5'-ADENOSYL)-TRIPHOSPHATASE"/>
    <property type="match status" value="1"/>
</dbReference>
<reference evidence="2 3" key="1">
    <citation type="submission" date="2016-10" db="EMBL/GenBank/DDBJ databases">
        <authorList>
            <person name="de Groot N.N."/>
        </authorList>
    </citation>
    <scope>NUCLEOTIDE SEQUENCE [LARGE SCALE GENOMIC DNA]</scope>
    <source>
        <strain evidence="2 3">CGMCC 1.8712</strain>
    </source>
</reference>
<dbReference type="SUPFAM" id="SSF53649">
    <property type="entry name" value="Alkaline phosphatase-like"/>
    <property type="match status" value="1"/>
</dbReference>
<keyword evidence="2" id="KW-0378">Hydrolase</keyword>
<evidence type="ECO:0000256" key="1">
    <source>
        <dbReference type="SAM" id="MobiDB-lite"/>
    </source>
</evidence>
<proteinExistence type="predicted"/>
<evidence type="ECO:0000313" key="3">
    <source>
        <dbReference type="Proteomes" id="UP000236755"/>
    </source>
</evidence>
<name>A0A1H4AQQ4_9EURY</name>
<dbReference type="Proteomes" id="UP000236755">
    <property type="component" value="Unassembled WGS sequence"/>
</dbReference>
<sequence length="521" mass="58386">MKTVVLGFDGVEPTLLDRLESEGKMPGFEDLRGDGLYSQLDSTVIPISAMAWSSFLTGVNPGKHGVYDFISRSAPDSAEFDLTTSNTRQAPAMWDYLNAVGKRVGVVGMPVTYPVDEFDGFAVSGYPTPHREQSFWPPELEETSPVDPGEMHAKVHFDGTNREDFIEDQFRQFDAIERFHNHALDEKEWDLLVTVFKQTDDIAHVAWDDPELHDIYQEADRVLRETRQRLEAMDEEYLLIILSDHGFGPVDKTLFLNNVLRDLGFLELKSGLGTKMRDTLSKAGLNMLNAYRVASLLGLGERLMSVGFDDESSKAKLLSGLRNALLIGTHDIDTDRSACFSRGNYGQIFVEDDNRTDALVEGLLDYTVDGEYIIANVHRASEHFDGDAIDLAPDLMIETPDYRYLTARGFALATDQVLTDHIIGRDAEHKQKGVFFATGSGIDADAALSEPSLEDVLPTLMYAMSEDIPTCLDGDVLELFEEASEPTFREFDLEFERRGDDITDEEREELRSQLESLGYAN</sequence>
<dbReference type="Gene3D" id="3.40.720.10">
    <property type="entry name" value="Alkaline Phosphatase, subunit A"/>
    <property type="match status" value="1"/>
</dbReference>
<accession>A0A1H4AQQ4</accession>
<gene>
    <name evidence="2" type="ORF">SAMN04488065_2901</name>
</gene>
<dbReference type="OrthoDB" id="33550at2157"/>
<evidence type="ECO:0000313" key="2">
    <source>
        <dbReference type="EMBL" id="SEA38239.1"/>
    </source>
</evidence>
<organism evidence="2 3">
    <name type="scientific">Haloplanus vescus</name>
    <dbReference type="NCBI Taxonomy" id="555874"/>
    <lineage>
        <taxon>Archaea</taxon>
        <taxon>Methanobacteriati</taxon>
        <taxon>Methanobacteriota</taxon>
        <taxon>Stenosarchaea group</taxon>
        <taxon>Halobacteria</taxon>
        <taxon>Halobacteriales</taxon>
        <taxon>Haloferacaceae</taxon>
        <taxon>Haloplanus</taxon>
    </lineage>
</organism>
<dbReference type="PANTHER" id="PTHR10151">
    <property type="entry name" value="ECTONUCLEOTIDE PYROPHOSPHATASE/PHOSPHODIESTERASE"/>
    <property type="match status" value="1"/>
</dbReference>
<dbReference type="RefSeq" id="WP_092636034.1">
    <property type="nucleotide sequence ID" value="NZ_FNQT01000007.1"/>
</dbReference>
<feature type="region of interest" description="Disordered" evidence="1">
    <location>
        <begin position="499"/>
        <end position="521"/>
    </location>
</feature>
<dbReference type="GO" id="GO:0016787">
    <property type="term" value="F:hydrolase activity"/>
    <property type="evidence" value="ECO:0007669"/>
    <property type="project" value="UniProtKB-KW"/>
</dbReference>
<dbReference type="AlphaFoldDB" id="A0A1H4AQQ4"/>
<protein>
    <submittedName>
        <fullName evidence="2">Predicted phosphohydrolase or phosphomutase, AlkP superfamily</fullName>
    </submittedName>
</protein>
<dbReference type="InterPro" id="IPR017850">
    <property type="entry name" value="Alkaline_phosphatase_core_sf"/>
</dbReference>